<dbReference type="EC" id="3.7.-.-" evidence="5"/>
<feature type="domain" description="Fumarylacetoacetase-like C-terminal" evidence="3">
    <location>
        <begin position="58"/>
        <end position="251"/>
    </location>
</feature>
<dbReference type="InterPro" id="IPR018833">
    <property type="entry name" value="Rv2993c-like_N"/>
</dbReference>
<dbReference type="GO" id="GO:0016787">
    <property type="term" value="F:hydrolase activity"/>
    <property type="evidence" value="ECO:0007669"/>
    <property type="project" value="UniProtKB-KW"/>
</dbReference>
<protein>
    <submittedName>
        <fullName evidence="5">Fumarylacetoacetate hydrolase family protein</fullName>
        <ecNumber evidence="5">3.7.-.-</ecNumber>
    </submittedName>
</protein>
<dbReference type="EMBL" id="CP121671">
    <property type="protein sequence ID" value="WFT74276.1"/>
    <property type="molecule type" value="Genomic_DNA"/>
</dbReference>
<evidence type="ECO:0000256" key="2">
    <source>
        <dbReference type="ARBA" id="ARBA00022723"/>
    </source>
</evidence>
<dbReference type="PANTHER" id="PTHR11820:SF7">
    <property type="entry name" value="ACYLPYRUVASE FAHD1, MITOCHONDRIAL"/>
    <property type="match status" value="1"/>
</dbReference>
<dbReference type="Pfam" id="PF10370">
    <property type="entry name" value="Rv2993c-like_N"/>
    <property type="match status" value="1"/>
</dbReference>
<comment type="similarity">
    <text evidence="1">Belongs to the FAH family.</text>
</comment>
<keyword evidence="2" id="KW-0479">Metal-binding</keyword>
<evidence type="ECO:0000313" key="6">
    <source>
        <dbReference type="Proteomes" id="UP001221597"/>
    </source>
</evidence>
<dbReference type="SUPFAM" id="SSF56529">
    <property type="entry name" value="FAH"/>
    <property type="match status" value="1"/>
</dbReference>
<proteinExistence type="inferred from homology"/>
<organism evidence="5 6">
    <name type="scientific">Halobacillus naozhouensis</name>
    <dbReference type="NCBI Taxonomy" id="554880"/>
    <lineage>
        <taxon>Bacteria</taxon>
        <taxon>Bacillati</taxon>
        <taxon>Bacillota</taxon>
        <taxon>Bacilli</taxon>
        <taxon>Bacillales</taxon>
        <taxon>Bacillaceae</taxon>
        <taxon>Halobacillus</taxon>
    </lineage>
</organism>
<feature type="domain" description="Rv2993c-like N-terminal" evidence="4">
    <location>
        <begin position="1"/>
        <end position="52"/>
    </location>
</feature>
<dbReference type="InterPro" id="IPR011234">
    <property type="entry name" value="Fumarylacetoacetase-like_C"/>
</dbReference>
<dbReference type="InterPro" id="IPR036663">
    <property type="entry name" value="Fumarylacetoacetase_C_sf"/>
</dbReference>
<dbReference type="PANTHER" id="PTHR11820">
    <property type="entry name" value="ACYLPYRUVASE"/>
    <property type="match status" value="1"/>
</dbReference>
<name>A0ABY8IZW9_9BACI</name>
<reference evidence="5 6" key="1">
    <citation type="submission" date="2023-04" db="EMBL/GenBank/DDBJ databases">
        <title>Genome sequence of Halobacillus naozhouensis KACC 21980.</title>
        <authorList>
            <person name="Kim S."/>
            <person name="Heo J."/>
            <person name="Kwon S.-W."/>
        </authorList>
    </citation>
    <scope>NUCLEOTIDE SEQUENCE [LARGE SCALE GENOMIC DNA]</scope>
    <source>
        <strain evidence="5 6">KCTC 13234</strain>
    </source>
</reference>
<evidence type="ECO:0000256" key="1">
    <source>
        <dbReference type="ARBA" id="ARBA00010211"/>
    </source>
</evidence>
<accession>A0ABY8IZW9</accession>
<evidence type="ECO:0000259" key="4">
    <source>
        <dbReference type="Pfam" id="PF10370"/>
    </source>
</evidence>
<dbReference type="Pfam" id="PF01557">
    <property type="entry name" value="FAA_hydrolase"/>
    <property type="match status" value="1"/>
</dbReference>
<gene>
    <name evidence="5" type="ORF">P9989_18240</name>
</gene>
<sequence>MKFVRFALKNDEVTKQGILSSEEIKEISGDIFNDWEYTGETFAGSQIELLAPIEPNQVIGIGANFVKDIKELPEQPPEMPVFFFKSLPSVTGPGSEIKIPDSIEEVKFESEIAVVMGKEANQIKEDDVLDHIFGYTVGNDVTAPQYFHEDGHWTLGKSFNTFTPLGPVIETDFDPTKARIEAIHNGAKKQDSKTDLMIVSIQRMIAYLSNVMILKPGDIILTGSPVGADFLAENDEIVCRVEGIGSLKNSVTKVKNSSLV</sequence>
<dbReference type="RefSeq" id="WP_283076277.1">
    <property type="nucleotide sequence ID" value="NZ_CP121671.1"/>
</dbReference>
<dbReference type="Proteomes" id="UP001221597">
    <property type="component" value="Chromosome"/>
</dbReference>
<keyword evidence="6" id="KW-1185">Reference proteome</keyword>
<evidence type="ECO:0000313" key="5">
    <source>
        <dbReference type="EMBL" id="WFT74276.1"/>
    </source>
</evidence>
<dbReference type="Gene3D" id="3.90.850.10">
    <property type="entry name" value="Fumarylacetoacetase-like, C-terminal domain"/>
    <property type="match status" value="1"/>
</dbReference>
<keyword evidence="5" id="KW-0378">Hydrolase</keyword>
<evidence type="ECO:0000259" key="3">
    <source>
        <dbReference type="Pfam" id="PF01557"/>
    </source>
</evidence>